<sequence>MSIHSLYEYFIRDGSHHSGLPIAILFVLNKHLHEIKFHLLIIHEINTKWRGSSDEKNNPMVCSADPHFRL</sequence>
<feature type="region of interest" description="Disordered" evidence="1">
    <location>
        <begin position="51"/>
        <end position="70"/>
    </location>
</feature>
<dbReference type="EMBL" id="UINC01155679">
    <property type="protein sequence ID" value="SVD51676.1"/>
    <property type="molecule type" value="Genomic_DNA"/>
</dbReference>
<reference evidence="2" key="1">
    <citation type="submission" date="2018-05" db="EMBL/GenBank/DDBJ databases">
        <authorList>
            <person name="Lanie J.A."/>
            <person name="Ng W.-L."/>
            <person name="Kazmierczak K.M."/>
            <person name="Andrzejewski T.M."/>
            <person name="Davidsen T.M."/>
            <person name="Wayne K.J."/>
            <person name="Tettelin H."/>
            <person name="Glass J.I."/>
            <person name="Rusch D."/>
            <person name="Podicherti R."/>
            <person name="Tsui H.-C.T."/>
            <person name="Winkler M.E."/>
        </authorList>
    </citation>
    <scope>NUCLEOTIDE SEQUENCE</scope>
</reference>
<evidence type="ECO:0000256" key="1">
    <source>
        <dbReference type="SAM" id="MobiDB-lite"/>
    </source>
</evidence>
<name>A0A382VYJ3_9ZZZZ</name>
<feature type="non-terminal residue" evidence="2">
    <location>
        <position position="70"/>
    </location>
</feature>
<accession>A0A382VYJ3</accession>
<evidence type="ECO:0000313" key="2">
    <source>
        <dbReference type="EMBL" id="SVD51676.1"/>
    </source>
</evidence>
<dbReference type="AlphaFoldDB" id="A0A382VYJ3"/>
<proteinExistence type="predicted"/>
<protein>
    <submittedName>
        <fullName evidence="2">Uncharacterized protein</fullName>
    </submittedName>
</protein>
<organism evidence="2">
    <name type="scientific">marine metagenome</name>
    <dbReference type="NCBI Taxonomy" id="408172"/>
    <lineage>
        <taxon>unclassified sequences</taxon>
        <taxon>metagenomes</taxon>
        <taxon>ecological metagenomes</taxon>
    </lineage>
</organism>
<gene>
    <name evidence="2" type="ORF">METZ01_LOCUS404530</name>
</gene>